<dbReference type="GO" id="GO:0006166">
    <property type="term" value="P:purine ribonucleoside salvage"/>
    <property type="evidence" value="ECO:0007669"/>
    <property type="project" value="TreeGrafter"/>
</dbReference>
<organism evidence="5 6">
    <name type="scientific">Streptococcus pneumoniae</name>
    <dbReference type="NCBI Taxonomy" id="1313"/>
    <lineage>
        <taxon>Bacteria</taxon>
        <taxon>Bacillati</taxon>
        <taxon>Bacillota</taxon>
        <taxon>Bacilli</taxon>
        <taxon>Lactobacillales</taxon>
        <taxon>Streptococcaceae</taxon>
        <taxon>Streptococcus</taxon>
    </lineage>
</organism>
<dbReference type="Gene3D" id="3.40.120.10">
    <property type="entry name" value="Alpha-D-Glucose-1,6-Bisphosphate, subunit A, domain 3"/>
    <property type="match status" value="1"/>
</dbReference>
<comment type="caution">
    <text evidence="5">The sequence shown here is derived from an EMBL/GenBank/DDBJ whole genome shotgun (WGS) entry which is preliminary data.</text>
</comment>
<reference evidence="5" key="1">
    <citation type="submission" date="2019-11" db="EMBL/GenBank/DDBJ databases">
        <title>Growth characteristics of pneumococcus vary with the chemical composition of the capsule and with environmental conditions.</title>
        <authorList>
            <person name="Tothpal A."/>
            <person name="Desobry K."/>
            <person name="Joshi S."/>
            <person name="Wyllie A.L."/>
            <person name="Weinberger D.M."/>
        </authorList>
    </citation>
    <scope>NUCLEOTIDE SEQUENCE</scope>
    <source>
        <strain evidence="5">Pnumococcus10A</strain>
    </source>
</reference>
<accession>A0AAW9W8Y1</accession>
<feature type="domain" description="Alpha-D-phosphohexomutase alpha/beta/alpha" evidence="4">
    <location>
        <begin position="1"/>
        <end position="36"/>
    </location>
</feature>
<keyword evidence="1" id="KW-0479">Metal-binding</keyword>
<dbReference type="SUPFAM" id="SSF53738">
    <property type="entry name" value="Phosphoglucomutase, first 3 domains"/>
    <property type="match status" value="1"/>
</dbReference>
<evidence type="ECO:0000259" key="4">
    <source>
        <dbReference type="Pfam" id="PF02879"/>
    </source>
</evidence>
<dbReference type="GO" id="GO:0046872">
    <property type="term" value="F:metal ion binding"/>
    <property type="evidence" value="ECO:0007669"/>
    <property type="project" value="UniProtKB-KW"/>
</dbReference>
<dbReference type="Proteomes" id="UP000729182">
    <property type="component" value="Unassembled WGS sequence"/>
</dbReference>
<protein>
    <submittedName>
        <fullName evidence="5">Phospho-sugar mutase</fullName>
    </submittedName>
</protein>
<evidence type="ECO:0000313" key="6">
    <source>
        <dbReference type="Proteomes" id="UP000729182"/>
    </source>
</evidence>
<keyword evidence="3" id="KW-0413">Isomerase</keyword>
<dbReference type="EMBL" id="WNHN01000730">
    <property type="protein sequence ID" value="MTV78237.1"/>
    <property type="molecule type" value="Genomic_DNA"/>
</dbReference>
<dbReference type="GO" id="GO:0005975">
    <property type="term" value="P:carbohydrate metabolic process"/>
    <property type="evidence" value="ECO:0007669"/>
    <property type="project" value="InterPro"/>
</dbReference>
<dbReference type="GO" id="GO:0008973">
    <property type="term" value="F:phosphopentomutase activity"/>
    <property type="evidence" value="ECO:0007669"/>
    <property type="project" value="TreeGrafter"/>
</dbReference>
<evidence type="ECO:0000256" key="1">
    <source>
        <dbReference type="ARBA" id="ARBA00022723"/>
    </source>
</evidence>
<gene>
    <name evidence="5" type="ORF">GM535_13545</name>
</gene>
<dbReference type="InterPro" id="IPR016055">
    <property type="entry name" value="A-D-PHexomutase_a/b/a-I/II/III"/>
</dbReference>
<proteinExistence type="predicted"/>
<feature type="non-terminal residue" evidence="5">
    <location>
        <position position="85"/>
    </location>
</feature>
<feature type="non-terminal residue" evidence="5">
    <location>
        <position position="1"/>
    </location>
</feature>
<dbReference type="PANTHER" id="PTHR45745:SF1">
    <property type="entry name" value="PHOSPHOGLUCOMUTASE 2B-RELATED"/>
    <property type="match status" value="1"/>
</dbReference>
<evidence type="ECO:0000256" key="2">
    <source>
        <dbReference type="ARBA" id="ARBA00022842"/>
    </source>
</evidence>
<dbReference type="InterPro" id="IPR005845">
    <property type="entry name" value="A-D-PHexomutase_a/b/a-II"/>
</dbReference>
<dbReference type="Pfam" id="PF02879">
    <property type="entry name" value="PGM_PMM_II"/>
    <property type="match status" value="1"/>
</dbReference>
<dbReference type="PANTHER" id="PTHR45745">
    <property type="entry name" value="PHOSPHOMANNOMUTASE 45A"/>
    <property type="match status" value="1"/>
</dbReference>
<evidence type="ECO:0000256" key="3">
    <source>
        <dbReference type="ARBA" id="ARBA00023235"/>
    </source>
</evidence>
<keyword evidence="2" id="KW-0460">Magnesium</keyword>
<sequence>PNPESQAAFALAEELGRQVDADVLVATDPDADRLGVEIRQADGSYWNLSGNQIGALIAKYILEAHKQAGTLPKNAALAKSIVSTE</sequence>
<dbReference type="AlphaFoldDB" id="A0AAW9W8Y1"/>
<evidence type="ECO:0000313" key="5">
    <source>
        <dbReference type="EMBL" id="MTV78237.1"/>
    </source>
</evidence>
<name>A0AAW9W8Y1_STREE</name>